<dbReference type="Pfam" id="PF13520">
    <property type="entry name" value="AA_permease_2"/>
    <property type="match status" value="1"/>
</dbReference>
<protein>
    <recommendedName>
        <fullName evidence="10">Amino acid permease/ SLC12A domain-containing protein</fullName>
    </recommendedName>
</protein>
<dbReference type="Proteomes" id="UP000027920">
    <property type="component" value="Unassembled WGS sequence"/>
</dbReference>
<evidence type="ECO:0000256" key="1">
    <source>
        <dbReference type="ARBA" id="ARBA00004141"/>
    </source>
</evidence>
<dbReference type="HOGENOM" id="CLU_004495_0_3_1"/>
<dbReference type="PANTHER" id="PTHR45649:SF6">
    <property type="entry name" value="GABA-SPECIFIC PERMEASE"/>
    <property type="match status" value="1"/>
</dbReference>
<feature type="transmembrane region" description="Helical" evidence="7">
    <location>
        <begin position="47"/>
        <end position="69"/>
    </location>
</feature>
<dbReference type="VEuPathDB" id="FungiDB:A1O9_06942"/>
<evidence type="ECO:0000256" key="6">
    <source>
        <dbReference type="SAM" id="MobiDB-lite"/>
    </source>
</evidence>
<evidence type="ECO:0000313" key="8">
    <source>
        <dbReference type="EMBL" id="KEF56752.1"/>
    </source>
</evidence>
<keyword evidence="9" id="KW-1185">Reference proteome</keyword>
<dbReference type="GO" id="GO:0015489">
    <property type="term" value="F:putrescine transmembrane transporter activity"/>
    <property type="evidence" value="ECO:0007669"/>
    <property type="project" value="EnsemblFungi"/>
</dbReference>
<dbReference type="RefSeq" id="XP_013259342.1">
    <property type="nucleotide sequence ID" value="XM_013403888.1"/>
</dbReference>
<dbReference type="GeneID" id="25281856"/>
<evidence type="ECO:0000256" key="7">
    <source>
        <dbReference type="SAM" id="Phobius"/>
    </source>
</evidence>
<feature type="transmembrane region" description="Helical" evidence="7">
    <location>
        <begin position="197"/>
        <end position="216"/>
    </location>
</feature>
<feature type="transmembrane region" description="Helical" evidence="7">
    <location>
        <begin position="495"/>
        <end position="515"/>
    </location>
</feature>
<evidence type="ECO:0000256" key="4">
    <source>
        <dbReference type="ARBA" id="ARBA00022989"/>
    </source>
</evidence>
<feature type="transmembrane region" description="Helical" evidence="7">
    <location>
        <begin position="168"/>
        <end position="190"/>
    </location>
</feature>
<dbReference type="GO" id="GO:0015495">
    <property type="term" value="F:gamma-aminobutyric acid:proton symporter activity"/>
    <property type="evidence" value="ECO:0007669"/>
    <property type="project" value="EnsemblFungi"/>
</dbReference>
<evidence type="ECO:0000313" key="9">
    <source>
        <dbReference type="Proteomes" id="UP000027920"/>
    </source>
</evidence>
<dbReference type="PIRSF" id="PIRSF006060">
    <property type="entry name" value="AA_transporter"/>
    <property type="match status" value="1"/>
</dbReference>
<dbReference type="AlphaFoldDB" id="A0A072PAI1"/>
<feature type="transmembrane region" description="Helical" evidence="7">
    <location>
        <begin position="396"/>
        <end position="419"/>
    </location>
</feature>
<keyword evidence="3 7" id="KW-0812">Transmembrane</keyword>
<feature type="transmembrane region" description="Helical" evidence="7">
    <location>
        <begin position="75"/>
        <end position="94"/>
    </location>
</feature>
<keyword evidence="4 7" id="KW-1133">Transmembrane helix</keyword>
<dbReference type="OrthoDB" id="4476201at2759"/>
<keyword evidence="2" id="KW-0813">Transport</keyword>
<comment type="caution">
    <text evidence="8">The sequence shown here is derived from an EMBL/GenBank/DDBJ whole genome shotgun (WGS) entry which is preliminary data.</text>
</comment>
<feature type="transmembrane region" description="Helical" evidence="7">
    <location>
        <begin position="425"/>
        <end position="446"/>
    </location>
</feature>
<name>A0A072PAI1_9EURO</name>
<feature type="transmembrane region" description="Helical" evidence="7">
    <location>
        <begin position="133"/>
        <end position="156"/>
    </location>
</feature>
<evidence type="ECO:0008006" key="10">
    <source>
        <dbReference type="Google" id="ProtNLM"/>
    </source>
</evidence>
<evidence type="ECO:0000256" key="5">
    <source>
        <dbReference type="ARBA" id="ARBA00023136"/>
    </source>
</evidence>
<sequence length="569" mass="61115">MDVPSSEQARRGSLVVDTKLASEEDAAVLAKMGYKQELRRNFSMIEVFGIAFAIMGLLPSIASTLAYSLPAGPVGLVWGWFVASAFIFVVGLAMGDLASSMPTSGGLYYWTHYYAAPKWKNPLSFLVGYSNTLGLVGGLCSIDYGFALQFLSVIVISRDGNWTPSNGVIYAVFLATVACHAVIASTFAGIMGRLQSAFVVLNFVLILATIIALPIGQDNRNGASYIFTHRENLTTWPTGWAFMISWLSPIWTIGGFDSAVHISEEAANATKAVPFGILFSIGSCWLFGWICCIVIAACMSQDIEQILTSPFGQPMAQIYYDALGKNGALGFMSLLMITQFMVNQPSETPYTFAKDNTQMGISILVAVSRQSWAFSRDGALPFSKFFRHISPKFGYIPVRTTIGCAGLAAVLGLLCLIAPAAAAALFSLAVAGNNLAWGTPILCRVVWGQKKFSPGPIYTGKASTPLAWLAVLFLIFGILLAMFPVGGPDPTPETMNYTCVINPAIWGGALLYYYIDAYKWFRGPQITIDLSQLTAEQEAALRAEGLKEESATGHAVVGGDSASARSGSK</sequence>
<comment type="subcellular location">
    <subcellularLocation>
        <location evidence="1">Membrane</location>
        <topology evidence="1">Multi-pass membrane protein</topology>
    </subcellularLocation>
</comment>
<reference evidence="8 9" key="1">
    <citation type="submission" date="2013-03" db="EMBL/GenBank/DDBJ databases">
        <title>The Genome Sequence of Exophiala aquamarina CBS 119918.</title>
        <authorList>
            <consortium name="The Broad Institute Genomics Platform"/>
            <person name="Cuomo C."/>
            <person name="de Hoog S."/>
            <person name="Gorbushina A."/>
            <person name="Walker B."/>
            <person name="Young S.K."/>
            <person name="Zeng Q."/>
            <person name="Gargeya S."/>
            <person name="Fitzgerald M."/>
            <person name="Haas B."/>
            <person name="Abouelleil A."/>
            <person name="Allen A.W."/>
            <person name="Alvarado L."/>
            <person name="Arachchi H.M."/>
            <person name="Berlin A.M."/>
            <person name="Chapman S.B."/>
            <person name="Gainer-Dewar J."/>
            <person name="Goldberg J."/>
            <person name="Griggs A."/>
            <person name="Gujja S."/>
            <person name="Hansen M."/>
            <person name="Howarth C."/>
            <person name="Imamovic A."/>
            <person name="Ireland A."/>
            <person name="Larimer J."/>
            <person name="McCowan C."/>
            <person name="Murphy C."/>
            <person name="Pearson M."/>
            <person name="Poon T.W."/>
            <person name="Priest M."/>
            <person name="Roberts A."/>
            <person name="Saif S."/>
            <person name="Shea T."/>
            <person name="Sisk P."/>
            <person name="Sykes S."/>
            <person name="Wortman J."/>
            <person name="Nusbaum C."/>
            <person name="Birren B."/>
        </authorList>
    </citation>
    <scope>NUCLEOTIDE SEQUENCE [LARGE SCALE GENOMIC DNA]</scope>
    <source>
        <strain evidence="8 9">CBS 119918</strain>
    </source>
</reference>
<gene>
    <name evidence="8" type="ORF">A1O9_06942</name>
</gene>
<proteinExistence type="predicted"/>
<dbReference type="PANTHER" id="PTHR45649">
    <property type="entry name" value="AMINO-ACID PERMEASE BAT1"/>
    <property type="match status" value="1"/>
</dbReference>
<feature type="transmembrane region" description="Helical" evidence="7">
    <location>
        <begin position="272"/>
        <end position="297"/>
    </location>
</feature>
<accession>A0A072PAI1</accession>
<dbReference type="Gene3D" id="1.20.1740.10">
    <property type="entry name" value="Amino acid/polyamine transporter I"/>
    <property type="match status" value="1"/>
</dbReference>
<evidence type="ECO:0000256" key="3">
    <source>
        <dbReference type="ARBA" id="ARBA00022692"/>
    </source>
</evidence>
<keyword evidence="5 7" id="KW-0472">Membrane</keyword>
<organism evidence="8 9">
    <name type="scientific">Exophiala aquamarina CBS 119918</name>
    <dbReference type="NCBI Taxonomy" id="1182545"/>
    <lineage>
        <taxon>Eukaryota</taxon>
        <taxon>Fungi</taxon>
        <taxon>Dikarya</taxon>
        <taxon>Ascomycota</taxon>
        <taxon>Pezizomycotina</taxon>
        <taxon>Eurotiomycetes</taxon>
        <taxon>Chaetothyriomycetidae</taxon>
        <taxon>Chaetothyriales</taxon>
        <taxon>Herpotrichiellaceae</taxon>
        <taxon>Exophiala</taxon>
    </lineage>
</organism>
<dbReference type="STRING" id="1182545.A0A072PAI1"/>
<dbReference type="GO" id="GO:0000329">
    <property type="term" value="C:fungal-type vacuole membrane"/>
    <property type="evidence" value="ECO:0007669"/>
    <property type="project" value="EnsemblFungi"/>
</dbReference>
<dbReference type="EMBL" id="AMGV01000005">
    <property type="protein sequence ID" value="KEF56752.1"/>
    <property type="molecule type" value="Genomic_DNA"/>
</dbReference>
<feature type="region of interest" description="Disordered" evidence="6">
    <location>
        <begin position="545"/>
        <end position="569"/>
    </location>
</feature>
<feature type="transmembrane region" description="Helical" evidence="7">
    <location>
        <begin position="466"/>
        <end position="483"/>
    </location>
</feature>
<dbReference type="InterPro" id="IPR002293">
    <property type="entry name" value="AA/rel_permease1"/>
</dbReference>
<evidence type="ECO:0000256" key="2">
    <source>
        <dbReference type="ARBA" id="ARBA00022448"/>
    </source>
</evidence>
<feature type="transmembrane region" description="Helical" evidence="7">
    <location>
        <begin position="236"/>
        <end position="260"/>
    </location>
</feature>